<dbReference type="AlphaFoldDB" id="D2VC10"/>
<dbReference type="Proteomes" id="UP000006671">
    <property type="component" value="Unassembled WGS sequence"/>
</dbReference>
<accession>D2VC10</accession>
<feature type="transmembrane region" description="Helical" evidence="1">
    <location>
        <begin position="294"/>
        <end position="317"/>
    </location>
</feature>
<dbReference type="RefSeq" id="XP_002678318.1">
    <property type="nucleotide sequence ID" value="XM_002678272.1"/>
</dbReference>
<evidence type="ECO:0000313" key="2">
    <source>
        <dbReference type="EMBL" id="EFC45574.1"/>
    </source>
</evidence>
<dbReference type="VEuPathDB" id="AmoebaDB:NAEGRDRAFT_66406"/>
<gene>
    <name evidence="2" type="ORF">NAEGRDRAFT_66406</name>
</gene>
<keyword evidence="1" id="KW-0472">Membrane</keyword>
<sequence>MSLQHALQQQSNSITFVEMENLLITLNIDSTNQLEQQITSTILSSLPSAHLNNSTSITTTTGSSQQLSTFKYFDQSTSSSTLIKIIEEGNNDGVNINKNISIQRKKEFIIKTKCGQLELTFDRILAFIIMLLAIITLLILVILSTGTIFLQTNTENKTFNNFTKVTKNLIRLNAYYTILMESKLDELLIEEINETMIDVKVDYNKLLIDIPYYGNTAQYSRSRVVTILNRNFKSLESNHNYIYNEIIVNNYTDTKFFYSNYHPSLVNFTQSLDLALILADKAASNEDEYMNINAIIDLSLVGFVLIIIIPSIGLILIKSAVNDNKFMEKLQKADARIVIETIADPRYQSYFKELCKEHNQLSKYLFMERVQLFNEICQRVFTLQDEIEEGVNLEMSKKMLIEIDDLEAKKFELSFELITEYLDLGSDTFLGFRLVGRKRSIEKIKKIFDTQSMNLPENLFKNIQSNVSLNLLPIYKLFKSNQQRKRNERKIKIIAKQQDKHEIMKNKQQ</sequence>
<dbReference type="GeneID" id="8857191"/>
<keyword evidence="1" id="KW-0812">Transmembrane</keyword>
<reference evidence="2 3" key="1">
    <citation type="journal article" date="2010" name="Cell">
        <title>The genome of Naegleria gruberi illuminates early eukaryotic versatility.</title>
        <authorList>
            <person name="Fritz-Laylin L.K."/>
            <person name="Prochnik S.E."/>
            <person name="Ginger M.L."/>
            <person name="Dacks J.B."/>
            <person name="Carpenter M.L."/>
            <person name="Field M.C."/>
            <person name="Kuo A."/>
            <person name="Paredez A."/>
            <person name="Chapman J."/>
            <person name="Pham J."/>
            <person name="Shu S."/>
            <person name="Neupane R."/>
            <person name="Cipriano M."/>
            <person name="Mancuso J."/>
            <person name="Tu H."/>
            <person name="Salamov A."/>
            <person name="Lindquist E."/>
            <person name="Shapiro H."/>
            <person name="Lucas S."/>
            <person name="Grigoriev I.V."/>
            <person name="Cande W.Z."/>
            <person name="Fulton C."/>
            <person name="Rokhsar D.S."/>
            <person name="Dawson S.C."/>
        </authorList>
    </citation>
    <scope>NUCLEOTIDE SEQUENCE [LARGE SCALE GENOMIC DNA]</scope>
    <source>
        <strain evidence="2 3">NEG-M</strain>
    </source>
</reference>
<dbReference type="InParanoid" id="D2VC10"/>
<feature type="transmembrane region" description="Helical" evidence="1">
    <location>
        <begin position="124"/>
        <end position="150"/>
    </location>
</feature>
<evidence type="ECO:0000256" key="1">
    <source>
        <dbReference type="SAM" id="Phobius"/>
    </source>
</evidence>
<organism evidence="3">
    <name type="scientific">Naegleria gruberi</name>
    <name type="common">Amoeba</name>
    <dbReference type="NCBI Taxonomy" id="5762"/>
    <lineage>
        <taxon>Eukaryota</taxon>
        <taxon>Discoba</taxon>
        <taxon>Heterolobosea</taxon>
        <taxon>Tetramitia</taxon>
        <taxon>Eutetramitia</taxon>
        <taxon>Vahlkampfiidae</taxon>
        <taxon>Naegleria</taxon>
    </lineage>
</organism>
<name>D2VC10_NAEGR</name>
<dbReference type="KEGG" id="ngr:NAEGRDRAFT_66406"/>
<proteinExistence type="predicted"/>
<protein>
    <submittedName>
        <fullName evidence="2">Predicted protein</fullName>
    </submittedName>
</protein>
<keyword evidence="1" id="KW-1133">Transmembrane helix</keyword>
<evidence type="ECO:0000313" key="3">
    <source>
        <dbReference type="Proteomes" id="UP000006671"/>
    </source>
</evidence>
<keyword evidence="3" id="KW-1185">Reference proteome</keyword>
<dbReference type="EMBL" id="GG738862">
    <property type="protein sequence ID" value="EFC45574.1"/>
    <property type="molecule type" value="Genomic_DNA"/>
</dbReference>